<keyword evidence="2 3" id="KW-0808">Transferase</keyword>
<dbReference type="Pfam" id="PF02458">
    <property type="entry name" value="Transferase"/>
    <property type="match status" value="1"/>
</dbReference>
<comment type="similarity">
    <text evidence="1">Belongs to the plant acyltransferase family.</text>
</comment>
<dbReference type="OrthoDB" id="1483986at2759"/>
<dbReference type="PANTHER" id="PTHR31147">
    <property type="entry name" value="ACYL TRANSFERASE 4"/>
    <property type="match status" value="1"/>
</dbReference>
<name>A0A5A7P355_STRAF</name>
<proteinExistence type="inferred from homology"/>
<accession>A0A5A7P355</accession>
<dbReference type="Gene3D" id="3.30.559.10">
    <property type="entry name" value="Chloramphenicol acetyltransferase-like domain"/>
    <property type="match status" value="2"/>
</dbReference>
<dbReference type="EMBL" id="BKCP01001669">
    <property type="protein sequence ID" value="GER27263.1"/>
    <property type="molecule type" value="Genomic_DNA"/>
</dbReference>
<organism evidence="3 4">
    <name type="scientific">Striga asiatica</name>
    <name type="common">Asiatic witchweed</name>
    <name type="synonym">Buchnera asiatica</name>
    <dbReference type="NCBI Taxonomy" id="4170"/>
    <lineage>
        <taxon>Eukaryota</taxon>
        <taxon>Viridiplantae</taxon>
        <taxon>Streptophyta</taxon>
        <taxon>Embryophyta</taxon>
        <taxon>Tracheophyta</taxon>
        <taxon>Spermatophyta</taxon>
        <taxon>Magnoliopsida</taxon>
        <taxon>eudicotyledons</taxon>
        <taxon>Gunneridae</taxon>
        <taxon>Pentapetalae</taxon>
        <taxon>asterids</taxon>
        <taxon>lamiids</taxon>
        <taxon>Lamiales</taxon>
        <taxon>Orobanchaceae</taxon>
        <taxon>Buchnereae</taxon>
        <taxon>Striga</taxon>
    </lineage>
</organism>
<gene>
    <name evidence="3" type="ORF">STAS_02964</name>
</gene>
<dbReference type="GO" id="GO:0016740">
    <property type="term" value="F:transferase activity"/>
    <property type="evidence" value="ECO:0007669"/>
    <property type="project" value="UniProtKB-KW"/>
</dbReference>
<dbReference type="PANTHER" id="PTHR31147:SF66">
    <property type="entry name" value="OS05G0315700 PROTEIN"/>
    <property type="match status" value="1"/>
</dbReference>
<evidence type="ECO:0000313" key="4">
    <source>
        <dbReference type="Proteomes" id="UP000325081"/>
    </source>
</evidence>
<sequence length="281" mass="31165">MFDGTGVVQFMSAVSELTRGAHTPSVLPVWDRHLLITSRDPPRVTCVHLEYENQDATPIDNHVHRSFFFGPAETSALRSRLHPDLGSRCTKFELVTACLWRCRTTALAADPDEVFRLDCIVNFRKRFNPPLPDGYYGNAFVFPAVVSAAGDLSSKPLDYAVELVRRAKSEATEEYVRSVMDLMVTTGRPGFSLDRTLMVSDLTKMGFEKVDYGWGAPVYGGNPVPGVEEFAEHGIRGFPGLCFYGAWKNSKGEKGVMAPMSLPEDAMEVFAKEVKVMVEGK</sequence>
<protein>
    <submittedName>
        <fullName evidence="3">HXXXD-type acyl-transferase family protein</fullName>
    </submittedName>
</protein>
<comment type="caution">
    <text evidence="3">The sequence shown here is derived from an EMBL/GenBank/DDBJ whole genome shotgun (WGS) entry which is preliminary data.</text>
</comment>
<keyword evidence="4" id="KW-1185">Reference proteome</keyword>
<dbReference type="Proteomes" id="UP000325081">
    <property type="component" value="Unassembled WGS sequence"/>
</dbReference>
<reference evidence="4" key="1">
    <citation type="journal article" date="2019" name="Curr. Biol.">
        <title>Genome Sequence of Striga asiatica Provides Insight into the Evolution of Plant Parasitism.</title>
        <authorList>
            <person name="Yoshida S."/>
            <person name="Kim S."/>
            <person name="Wafula E.K."/>
            <person name="Tanskanen J."/>
            <person name="Kim Y.M."/>
            <person name="Honaas L."/>
            <person name="Yang Z."/>
            <person name="Spallek T."/>
            <person name="Conn C.E."/>
            <person name="Ichihashi Y."/>
            <person name="Cheong K."/>
            <person name="Cui S."/>
            <person name="Der J.P."/>
            <person name="Gundlach H."/>
            <person name="Jiao Y."/>
            <person name="Hori C."/>
            <person name="Ishida J.K."/>
            <person name="Kasahara H."/>
            <person name="Kiba T."/>
            <person name="Kim M.S."/>
            <person name="Koo N."/>
            <person name="Laohavisit A."/>
            <person name="Lee Y.H."/>
            <person name="Lumba S."/>
            <person name="McCourt P."/>
            <person name="Mortimer J.C."/>
            <person name="Mutuku J.M."/>
            <person name="Nomura T."/>
            <person name="Sasaki-Sekimoto Y."/>
            <person name="Seto Y."/>
            <person name="Wang Y."/>
            <person name="Wakatake T."/>
            <person name="Sakakibara H."/>
            <person name="Demura T."/>
            <person name="Yamaguchi S."/>
            <person name="Yoneyama K."/>
            <person name="Manabe R.I."/>
            <person name="Nelson D.C."/>
            <person name="Schulman A.H."/>
            <person name="Timko M.P."/>
            <person name="dePamphilis C.W."/>
            <person name="Choi D."/>
            <person name="Shirasu K."/>
        </authorList>
    </citation>
    <scope>NUCLEOTIDE SEQUENCE [LARGE SCALE GENOMIC DNA]</scope>
    <source>
        <strain evidence="4">cv. UVA1</strain>
    </source>
</reference>
<evidence type="ECO:0000313" key="3">
    <source>
        <dbReference type="EMBL" id="GER27263.1"/>
    </source>
</evidence>
<evidence type="ECO:0000256" key="2">
    <source>
        <dbReference type="ARBA" id="ARBA00022679"/>
    </source>
</evidence>
<dbReference type="AlphaFoldDB" id="A0A5A7P355"/>
<dbReference type="InterPro" id="IPR050898">
    <property type="entry name" value="Plant_acyltransferase"/>
</dbReference>
<evidence type="ECO:0000256" key="1">
    <source>
        <dbReference type="ARBA" id="ARBA00009861"/>
    </source>
</evidence>
<dbReference type="InterPro" id="IPR023213">
    <property type="entry name" value="CAT-like_dom_sf"/>
</dbReference>